<protein>
    <recommendedName>
        <fullName evidence="3">non-specific serine/threonine protein kinase</fullName>
        <ecNumber evidence="3">2.7.11.1</ecNumber>
    </recommendedName>
</protein>
<dbReference type="OrthoDB" id="193931at2759"/>
<feature type="region of interest" description="Disordered" evidence="13">
    <location>
        <begin position="399"/>
        <end position="418"/>
    </location>
</feature>
<evidence type="ECO:0000256" key="5">
    <source>
        <dbReference type="ARBA" id="ARBA00022553"/>
    </source>
</evidence>
<keyword evidence="7 12" id="KW-0547">Nucleotide-binding</keyword>
<evidence type="ECO:0000256" key="6">
    <source>
        <dbReference type="ARBA" id="ARBA00022679"/>
    </source>
</evidence>
<dbReference type="HOGENOM" id="CLU_005035_0_0_1"/>
<dbReference type="SUPFAM" id="SSF56112">
    <property type="entry name" value="Protein kinase-like (PK-like)"/>
    <property type="match status" value="1"/>
</dbReference>
<dbReference type="CDD" id="cd14081">
    <property type="entry name" value="STKc_BRSK1_2"/>
    <property type="match status" value="1"/>
</dbReference>
<keyword evidence="6" id="KW-0808">Transferase</keyword>
<keyword evidence="8 15" id="KW-0418">Kinase</keyword>
<evidence type="ECO:0000256" key="4">
    <source>
        <dbReference type="ARBA" id="ARBA00022527"/>
    </source>
</evidence>
<evidence type="ECO:0000256" key="3">
    <source>
        <dbReference type="ARBA" id="ARBA00012513"/>
    </source>
</evidence>
<evidence type="ECO:0000256" key="8">
    <source>
        <dbReference type="ARBA" id="ARBA00022777"/>
    </source>
</evidence>
<feature type="domain" description="Protein kinase" evidence="14">
    <location>
        <begin position="52"/>
        <end position="316"/>
    </location>
</feature>
<comment type="catalytic activity">
    <reaction evidence="10">
        <text>L-threonyl-[protein] + ATP = O-phospho-L-threonyl-[protein] + ADP + H(+)</text>
        <dbReference type="Rhea" id="RHEA:46608"/>
        <dbReference type="Rhea" id="RHEA-COMP:11060"/>
        <dbReference type="Rhea" id="RHEA-COMP:11605"/>
        <dbReference type="ChEBI" id="CHEBI:15378"/>
        <dbReference type="ChEBI" id="CHEBI:30013"/>
        <dbReference type="ChEBI" id="CHEBI:30616"/>
        <dbReference type="ChEBI" id="CHEBI:61977"/>
        <dbReference type="ChEBI" id="CHEBI:456216"/>
        <dbReference type="EC" id="2.7.11.1"/>
    </reaction>
</comment>
<evidence type="ECO:0000256" key="7">
    <source>
        <dbReference type="ARBA" id="ARBA00022741"/>
    </source>
</evidence>
<evidence type="ECO:0000259" key="14">
    <source>
        <dbReference type="PROSITE" id="PS50011"/>
    </source>
</evidence>
<feature type="region of interest" description="Disordered" evidence="13">
    <location>
        <begin position="564"/>
        <end position="585"/>
    </location>
</feature>
<comment type="similarity">
    <text evidence="2">Belongs to the protein kinase superfamily. CAMK Ser/Thr protein kinase family. NIM1 subfamily.</text>
</comment>
<dbReference type="EC" id="2.7.11.1" evidence="3"/>
<feature type="region of interest" description="Disordered" evidence="13">
    <location>
        <begin position="1374"/>
        <end position="1393"/>
    </location>
</feature>
<feature type="region of interest" description="Disordered" evidence="13">
    <location>
        <begin position="704"/>
        <end position="848"/>
    </location>
</feature>
<dbReference type="PROSITE" id="PS00108">
    <property type="entry name" value="PROTEIN_KINASE_ST"/>
    <property type="match status" value="1"/>
</dbReference>
<gene>
    <name evidence="15" type="ORF">A1Q2_04053</name>
</gene>
<feature type="compositionally biased region" description="Basic residues" evidence="13">
    <location>
        <begin position="1"/>
        <end position="10"/>
    </location>
</feature>
<dbReference type="GO" id="GO:0005940">
    <property type="term" value="C:septin ring"/>
    <property type="evidence" value="ECO:0007669"/>
    <property type="project" value="UniProtKB-ARBA"/>
</dbReference>
<evidence type="ECO:0000256" key="10">
    <source>
        <dbReference type="ARBA" id="ARBA00047899"/>
    </source>
</evidence>
<evidence type="ECO:0000256" key="12">
    <source>
        <dbReference type="PROSITE-ProRule" id="PRU10141"/>
    </source>
</evidence>
<dbReference type="STRING" id="1220162.K1VQL6"/>
<feature type="region of interest" description="Disordered" evidence="13">
    <location>
        <begin position="465"/>
        <end position="542"/>
    </location>
</feature>
<evidence type="ECO:0000313" key="16">
    <source>
        <dbReference type="Proteomes" id="UP000006757"/>
    </source>
</evidence>
<sequence length="1415" mass="153320">MAHASHHTASRRAPVPQQQSNAGPSTGDRRKRMSTTSGSSSGREDARSIGQWRIGRTIGKGSSGRVKIAKHQTTGQYAAIKIVPKGLIISSRLSMNEAAGRAEKLLLGIEREIVIMKLIDHPNVLSLYDVWETDQDLYLIMEYVPGGELFDYLVRRGRLPPSEALKYFQQIIYAVDYCHRFNICHRDLKPENLLLDKDKNIKVADFGMAAWQADERMLETSCGSPHYASPEIVAGKMYNGSASDIWSCGIILFALLTGRLPFDDDNIRALLQKVKIGLFDMPDDIDPAAQDLLRRMLEKDPEERITMAEIVRHPFFCSHAPRLVGGRELPMPPSLDVMARPVAASEIEPEIMKNLKTLWHGASDNEIYGALMSPEKTWEKAIYHLLIKYRDRHLENYNMEGDSEEESEEDRARPHMRPVGHVSHRRAATIAGRTPTKRETILPPMPAVATATTATAAVAQTIRRKPIPLSENDTIQHHNTPPPRPQAPTPKKAAGEPEVESGLRTPSKLGPRTAGPSGPRSPISRHTATASTGAPTLGPIAPTPAITLQEATPIKDIQTTVIPQKAAGQAPMSPNAMAPRSPQMTDSTVIPLSPPVVDNRDLQTFLVEIANQLNSMNIRSSTASSNSNGSLPPEYATYLNYTNGTPVTSPGPAKAELRHSSDDDQFADASDDETEAMSLYSVSVHEQRNYAPSPVPSPISPLPNVGHGFGTHRAPSRSGPPPVSGRWSQASGSYRARSVSSRCESPVTPVMSPGIFSPNPGFSAFDAPPRDPNNRGSASYSNPPNTLQAERPAPPPPGKLHPPGQHHSHQRQRSYQFQGSQLSPVQQGTRSGPREREHVESGLGARDNSYVFVDAENAPEDPSTETWGKNSALAHRAADGFGMLKKRRKTTSGAIENIAPISPSPTEPQVKRSWFNNLFSFKPASRSIQVKSHSVHDARDKVRKVLENHGVRANVTDIDGQRGLKCRTASTRDIHGKPTGLTGVAAGLGSRSRRIYNIRTCTDDQPCHSPSVGGDRGSALSAPYATKEVIISRLRGRDWWRGTPAGVNLAVAKEIREAERQQPAAQRGLCSKSQSGADVCSGVMSGGVLVAATEAGAKSRVVGSDGYAANVCEEAWAEFAHFRSMPLAVGADIDEVRRAEGSVRRHVVHHHDAAASERGEEVDGVTGIRGGVRPVVSCHSGGDSRRATYHMKPKGLEAKMAWSGVLEADPPHVRLAENLQWRGGMGRTSGGKGRGGGTVVAAAVGVTLGEETAFKEARSSPSHGTPRVGCRTASPRDIHFTSIKGVKFRVEFTRALTSQGYVTDALLTLEKGAQSTFNNTCDRLQRSLDAEAASSPPPPAVQHQYTFTHPHPRSTVRGARPSLFEGGLFSQGHAYSRSHDGATSPSHQMFSSPVSPVMTQPLWAQPVAVPSTIRN</sequence>
<organism evidence="15 16">
    <name type="scientific">Trichosporon asahii var. asahii (strain CBS 8904)</name>
    <name type="common">Yeast</name>
    <dbReference type="NCBI Taxonomy" id="1220162"/>
    <lineage>
        <taxon>Eukaryota</taxon>
        <taxon>Fungi</taxon>
        <taxon>Dikarya</taxon>
        <taxon>Basidiomycota</taxon>
        <taxon>Agaricomycotina</taxon>
        <taxon>Tremellomycetes</taxon>
        <taxon>Trichosporonales</taxon>
        <taxon>Trichosporonaceae</taxon>
        <taxon>Trichosporon</taxon>
    </lineage>
</organism>
<feature type="compositionally biased region" description="Polar residues" evidence="13">
    <location>
        <begin position="774"/>
        <end position="788"/>
    </location>
</feature>
<dbReference type="Pfam" id="PF00069">
    <property type="entry name" value="Pkinase"/>
    <property type="match status" value="1"/>
</dbReference>
<evidence type="ECO:0000256" key="13">
    <source>
        <dbReference type="SAM" id="MobiDB-lite"/>
    </source>
</evidence>
<feature type="region of interest" description="Disordered" evidence="13">
    <location>
        <begin position="425"/>
        <end position="444"/>
    </location>
</feature>
<keyword evidence="4" id="KW-0723">Serine/threonine-protein kinase</keyword>
<dbReference type="FunFam" id="1.10.510.10:FF:000394">
    <property type="entry name" value="Serine/threonine-protein kinase HSL1"/>
    <property type="match status" value="1"/>
</dbReference>
<evidence type="ECO:0000256" key="11">
    <source>
        <dbReference type="ARBA" id="ARBA00048679"/>
    </source>
</evidence>
<dbReference type="GO" id="GO:0035556">
    <property type="term" value="P:intracellular signal transduction"/>
    <property type="evidence" value="ECO:0007669"/>
    <property type="project" value="TreeGrafter"/>
</dbReference>
<keyword evidence="16" id="KW-1185">Reference proteome</keyword>
<reference evidence="15 16" key="1">
    <citation type="journal article" date="2012" name="Eukaryot. Cell">
        <title>Genome sequence of the Trichosporon asahii environmental strain CBS 8904.</title>
        <authorList>
            <person name="Yang R.Y."/>
            <person name="Li H.T."/>
            <person name="Zhu H."/>
            <person name="Zhou G.P."/>
            <person name="Wang M."/>
            <person name="Wang L."/>
        </authorList>
    </citation>
    <scope>NUCLEOTIDE SEQUENCE [LARGE SCALE GENOMIC DNA]</scope>
    <source>
        <strain evidence="15 16">CBS 8904</strain>
    </source>
</reference>
<feature type="compositionally biased region" description="Polar residues" evidence="13">
    <location>
        <begin position="815"/>
        <end position="830"/>
    </location>
</feature>
<dbReference type="EMBL" id="AMBO01000312">
    <property type="protein sequence ID" value="EKD01682.1"/>
    <property type="molecule type" value="Genomic_DNA"/>
</dbReference>
<dbReference type="PROSITE" id="PS00107">
    <property type="entry name" value="PROTEIN_KINASE_ATP"/>
    <property type="match status" value="1"/>
</dbReference>
<dbReference type="GO" id="GO:0005935">
    <property type="term" value="C:cellular bud neck"/>
    <property type="evidence" value="ECO:0007669"/>
    <property type="project" value="UniProtKB-SubCell"/>
</dbReference>
<feature type="compositionally biased region" description="Acidic residues" evidence="13">
    <location>
        <begin position="663"/>
        <end position="673"/>
    </location>
</feature>
<dbReference type="PANTHER" id="PTHR24346">
    <property type="entry name" value="MAP/MICROTUBULE AFFINITY-REGULATING KINASE"/>
    <property type="match status" value="1"/>
</dbReference>
<dbReference type="Gene3D" id="1.10.510.10">
    <property type="entry name" value="Transferase(Phosphotransferase) domain 1"/>
    <property type="match status" value="1"/>
</dbReference>
<feature type="binding site" evidence="12">
    <location>
        <position position="81"/>
    </location>
    <ligand>
        <name>ATP</name>
        <dbReference type="ChEBI" id="CHEBI:30616"/>
    </ligand>
</feature>
<dbReference type="Proteomes" id="UP000006757">
    <property type="component" value="Unassembled WGS sequence"/>
</dbReference>
<proteinExistence type="inferred from homology"/>
<feature type="region of interest" description="Disordered" evidence="13">
    <location>
        <begin position="641"/>
        <end position="673"/>
    </location>
</feature>
<dbReference type="SMART" id="SM00220">
    <property type="entry name" value="S_TKc"/>
    <property type="match status" value="1"/>
</dbReference>
<accession>K1VQL6</accession>
<evidence type="ECO:0000256" key="1">
    <source>
        <dbReference type="ARBA" id="ARBA00004266"/>
    </source>
</evidence>
<keyword evidence="5" id="KW-0597">Phosphoprotein</keyword>
<feature type="compositionally biased region" description="Polar residues" evidence="13">
    <location>
        <begin position="524"/>
        <end position="534"/>
    </location>
</feature>
<dbReference type="PANTHER" id="PTHR24346:SF110">
    <property type="entry name" value="NON-SPECIFIC SERINE_THREONINE PROTEIN KINASE"/>
    <property type="match status" value="1"/>
</dbReference>
<evidence type="ECO:0000256" key="9">
    <source>
        <dbReference type="ARBA" id="ARBA00022840"/>
    </source>
</evidence>
<evidence type="ECO:0000256" key="2">
    <source>
        <dbReference type="ARBA" id="ARBA00010791"/>
    </source>
</evidence>
<keyword evidence="9 12" id="KW-0067">ATP-binding</keyword>
<feature type="region of interest" description="Disordered" evidence="13">
    <location>
        <begin position="1"/>
        <end position="58"/>
    </location>
</feature>
<dbReference type="GO" id="GO:0005524">
    <property type="term" value="F:ATP binding"/>
    <property type="evidence" value="ECO:0007669"/>
    <property type="project" value="UniProtKB-UniRule"/>
</dbReference>
<dbReference type="InterPro" id="IPR011009">
    <property type="entry name" value="Kinase-like_dom_sf"/>
</dbReference>
<comment type="catalytic activity">
    <reaction evidence="11">
        <text>L-seryl-[protein] + ATP = O-phospho-L-seryl-[protein] + ADP + H(+)</text>
        <dbReference type="Rhea" id="RHEA:17989"/>
        <dbReference type="Rhea" id="RHEA-COMP:9863"/>
        <dbReference type="Rhea" id="RHEA-COMP:11604"/>
        <dbReference type="ChEBI" id="CHEBI:15378"/>
        <dbReference type="ChEBI" id="CHEBI:29999"/>
        <dbReference type="ChEBI" id="CHEBI:30616"/>
        <dbReference type="ChEBI" id="CHEBI:83421"/>
        <dbReference type="ChEBI" id="CHEBI:456216"/>
        <dbReference type="EC" id="2.7.11.1"/>
    </reaction>
</comment>
<dbReference type="InParanoid" id="K1VQL6"/>
<feature type="compositionally biased region" description="Polar residues" evidence="13">
    <location>
        <begin position="1381"/>
        <end position="1393"/>
    </location>
</feature>
<name>K1VQL6_TRIAC</name>
<comment type="subcellular location">
    <subcellularLocation>
        <location evidence="1">Bud neck</location>
    </subcellularLocation>
</comment>
<dbReference type="InterPro" id="IPR008271">
    <property type="entry name" value="Ser/Thr_kinase_AS"/>
</dbReference>
<evidence type="ECO:0000313" key="15">
    <source>
        <dbReference type="EMBL" id="EKD01682.1"/>
    </source>
</evidence>
<dbReference type="eggNOG" id="KOG0588">
    <property type="taxonomic scope" value="Eukaryota"/>
</dbReference>
<dbReference type="InterPro" id="IPR000719">
    <property type="entry name" value="Prot_kinase_dom"/>
</dbReference>
<comment type="caution">
    <text evidence="15">The sequence shown here is derived from an EMBL/GenBank/DDBJ whole genome shotgun (WGS) entry which is preliminary data.</text>
</comment>
<dbReference type="GO" id="GO:0004674">
    <property type="term" value="F:protein serine/threonine kinase activity"/>
    <property type="evidence" value="ECO:0007669"/>
    <property type="project" value="UniProtKB-KW"/>
</dbReference>
<dbReference type="InterPro" id="IPR017441">
    <property type="entry name" value="Protein_kinase_ATP_BS"/>
</dbReference>
<dbReference type="PROSITE" id="PS50011">
    <property type="entry name" value="PROTEIN_KINASE_DOM"/>
    <property type="match status" value="1"/>
</dbReference>